<dbReference type="AlphaFoldDB" id="A0AAW0Y2S9"/>
<dbReference type="PANTHER" id="PTHR10773">
    <property type="entry name" value="DNA-DIRECTED RNA POLYMERASES I, II, AND III SUBUNIT RPABC2"/>
    <property type="match status" value="1"/>
</dbReference>
<comment type="caution">
    <text evidence="2">The sequence shown here is derived from an EMBL/GenBank/DDBJ whole genome shotgun (WGS) entry which is preliminary data.</text>
</comment>
<feature type="non-terminal residue" evidence="2">
    <location>
        <position position="729"/>
    </location>
</feature>
<gene>
    <name evidence="2" type="ORF">OTU49_013004</name>
</gene>
<organism evidence="2 3">
    <name type="scientific">Cherax quadricarinatus</name>
    <name type="common">Australian red claw crayfish</name>
    <dbReference type="NCBI Taxonomy" id="27406"/>
    <lineage>
        <taxon>Eukaryota</taxon>
        <taxon>Metazoa</taxon>
        <taxon>Ecdysozoa</taxon>
        <taxon>Arthropoda</taxon>
        <taxon>Crustacea</taxon>
        <taxon>Multicrustacea</taxon>
        <taxon>Malacostraca</taxon>
        <taxon>Eumalacostraca</taxon>
        <taxon>Eucarida</taxon>
        <taxon>Decapoda</taxon>
        <taxon>Pleocyemata</taxon>
        <taxon>Astacidea</taxon>
        <taxon>Parastacoidea</taxon>
        <taxon>Parastacidae</taxon>
        <taxon>Cherax</taxon>
    </lineage>
</organism>
<protein>
    <submittedName>
        <fullName evidence="2">Uncharacterized protein</fullName>
    </submittedName>
</protein>
<name>A0AAW0Y2S9_CHEQU</name>
<reference evidence="2 3" key="1">
    <citation type="journal article" date="2024" name="BMC Genomics">
        <title>Genome assembly of redclaw crayfish (Cherax quadricarinatus) provides insights into its immune adaptation and hypoxia tolerance.</title>
        <authorList>
            <person name="Liu Z."/>
            <person name="Zheng J."/>
            <person name="Li H."/>
            <person name="Fang K."/>
            <person name="Wang S."/>
            <person name="He J."/>
            <person name="Zhou D."/>
            <person name="Weng S."/>
            <person name="Chi M."/>
            <person name="Gu Z."/>
            <person name="He J."/>
            <person name="Li F."/>
            <person name="Wang M."/>
        </authorList>
    </citation>
    <scope>NUCLEOTIDE SEQUENCE [LARGE SCALE GENOMIC DNA]</scope>
    <source>
        <strain evidence="2">ZL_2023a</strain>
    </source>
</reference>
<sequence length="729" mass="82491">MDNQTQFNLSHIFGQAVDAANYNTFQHQLQGYGNMSTVSNITSLGNTTVAPVAHTVTVQDVTTTAGHIAGASGMVTVGYAHHPQSAPVQSYHAVFNNMAVTHVTPQMPPSQVQYFSYEAPNVNVRTQSLHTHPSHQALPQSSNPLGQVKYGNCSISVQAVNSTLPLNCIFSASREHGESTAVREVNNETDCIKKKKPRREGISAKLSRKKLRNRGESYINAAGKRVGAKRYTEQDCECKNKCLSKLGTEVDRENIFKQFWGIGDFGQQNAYLTENVTLVPNVRKRRKTPLPDDKHLKTVRRLYYVRLLNCGKQIRVCKTMFLNLHGVSNGRLDRVLQAVNCEHPGALVDRRGHHTPSNKTSEEDIAFVIQHIASVKQMRDETVYTLSGNQHQGTPHERISSEVTGTVGKELSTKKMYEVYKRVCQEEGRTPVSLWVYRHIEKSKINQNNSKNGENLENGDFMHSKNQTVSSITDHKSVTNDNPNTCNGVSEIQEHVTDTGNVIMSNISRNKRSGGCRTQMSRKERKAKRNSGEAYFTATGKLKKEKFYTDKECGCKYRCIPELGTPESRKKVFDHFWKLADFTKQNAYIAQTVVLVPVVQKDEEKVIERFTRTYTRIYNVQFKPSEETVRVCKMAFLQLHGLSNGRVDRVLQAVACQSPFALQDRRGHHSPKNKTREEDINYACCHINSFPIGYHSSETYDCGRLSLPHDLNVEKMYRMYKEQCTMDKR</sequence>
<keyword evidence="3" id="KW-1185">Reference proteome</keyword>
<feature type="region of interest" description="Disordered" evidence="1">
    <location>
        <begin position="507"/>
        <end position="531"/>
    </location>
</feature>
<proteinExistence type="predicted"/>
<feature type="region of interest" description="Disordered" evidence="1">
    <location>
        <begin position="387"/>
        <end position="406"/>
    </location>
</feature>
<dbReference type="Proteomes" id="UP001445076">
    <property type="component" value="Unassembled WGS sequence"/>
</dbReference>
<dbReference type="PANTHER" id="PTHR10773:SF19">
    <property type="match status" value="1"/>
</dbReference>
<dbReference type="EMBL" id="JARKIK010000006">
    <property type="protein sequence ID" value="KAK8751095.1"/>
    <property type="molecule type" value="Genomic_DNA"/>
</dbReference>
<evidence type="ECO:0000256" key="1">
    <source>
        <dbReference type="SAM" id="MobiDB-lite"/>
    </source>
</evidence>
<evidence type="ECO:0000313" key="2">
    <source>
        <dbReference type="EMBL" id="KAK8751095.1"/>
    </source>
</evidence>
<accession>A0AAW0Y2S9</accession>
<evidence type="ECO:0000313" key="3">
    <source>
        <dbReference type="Proteomes" id="UP001445076"/>
    </source>
</evidence>